<keyword evidence="3" id="KW-1185">Reference proteome</keyword>
<dbReference type="InterPro" id="IPR002372">
    <property type="entry name" value="PQQ_rpt_dom"/>
</dbReference>
<evidence type="ECO:0000313" key="2">
    <source>
        <dbReference type="EMBL" id="MUN30048.1"/>
    </source>
</evidence>
<dbReference type="Gene3D" id="2.130.10.10">
    <property type="entry name" value="YVTN repeat-like/Quinoprotein amine dehydrogenase"/>
    <property type="match status" value="1"/>
</dbReference>
<accession>A0A6A9QQK3</accession>
<comment type="caution">
    <text evidence="2">The sequence shown here is derived from an EMBL/GenBank/DDBJ whole genome shotgun (WGS) entry which is preliminary data.</text>
</comment>
<dbReference type="Pfam" id="PF13360">
    <property type="entry name" value="PQQ_2"/>
    <property type="match status" value="2"/>
</dbReference>
<sequence>MLNSKVLVLFLGILIALSVISALEIIEAMPTTSVQGQMSQGTIITCYNQFNGTYFPYKVMVTYYPGNYSAGMGFPSEWSVTNYNQDHNAVVQTASQALKQGVSWELPLNNYVGGVAIPLTTSISQLPWASQLGAKGALVMQTQMAGEPLGVTLADNLLFATEDSMMGSISAINPVTGQIVWTATGLAGQAMNNPIIYNGLVIVSVGGVCFTFSQFVHYETHHYNEIMRARNGAVYAFNATDGRLVWMRFTKGEAMPAPAIYHGILAYTTGGGCFVGLNATTGQMLWKDVFPGYMGNMASVNYYVTHNGTPLFIAGFTYTVAPYGFLIAVNGYNGHLAWNATMPSPYVGANTGLGDVPPAVDQQAGLVIDNDIANFNSTANTVDTVTFALNATTGKPVWATNLGKGIIPPAFKGGMPLIHRNFVYVGAPSLGIVAKLYVNNGSIVWETRLPDLKIPPTLPGGPRGSPTYYHGLLWVAGGSRVYVLNPNTGAVLSMYYIGGRMGIVNPVIAGGTMYLSNSYGWVVAVPLSQIFPGWYSY</sequence>
<organism evidence="2 3">
    <name type="scientific">Sulfuracidifex metallicus DSM 6482 = JCM 9184</name>
    <dbReference type="NCBI Taxonomy" id="523847"/>
    <lineage>
        <taxon>Archaea</taxon>
        <taxon>Thermoproteota</taxon>
        <taxon>Thermoprotei</taxon>
        <taxon>Sulfolobales</taxon>
        <taxon>Sulfolobaceae</taxon>
        <taxon>Sulfuracidifex</taxon>
    </lineage>
</organism>
<dbReference type="RefSeq" id="WP_054838847.1">
    <property type="nucleotide sequence ID" value="NZ_BBBY01000020.1"/>
</dbReference>
<evidence type="ECO:0000259" key="1">
    <source>
        <dbReference type="Pfam" id="PF13360"/>
    </source>
</evidence>
<dbReference type="Proteomes" id="UP000470772">
    <property type="component" value="Unassembled WGS sequence"/>
</dbReference>
<name>A0A6A9QQK3_SULME</name>
<dbReference type="AlphaFoldDB" id="A0A6A9QQK3"/>
<gene>
    <name evidence="2" type="ORF">GC250_11545</name>
</gene>
<feature type="domain" description="Pyrrolo-quinoline quinone repeat" evidence="1">
    <location>
        <begin position="387"/>
        <end position="528"/>
    </location>
</feature>
<dbReference type="PANTHER" id="PTHR34512:SF30">
    <property type="entry name" value="OUTER MEMBRANE PROTEIN ASSEMBLY FACTOR BAMB"/>
    <property type="match status" value="1"/>
</dbReference>
<dbReference type="SUPFAM" id="SSF50998">
    <property type="entry name" value="Quinoprotein alcohol dehydrogenase-like"/>
    <property type="match status" value="2"/>
</dbReference>
<protein>
    <submittedName>
        <fullName evidence="2">PQQ-binding-like beta-propeller repeat protein</fullName>
    </submittedName>
</protein>
<dbReference type="InterPro" id="IPR018391">
    <property type="entry name" value="PQQ_b-propeller_rpt"/>
</dbReference>
<evidence type="ECO:0000313" key="3">
    <source>
        <dbReference type="Proteomes" id="UP000470772"/>
    </source>
</evidence>
<dbReference type="OrthoDB" id="8638at2157"/>
<reference evidence="2 3" key="1">
    <citation type="submission" date="2019-10" db="EMBL/GenBank/DDBJ databases">
        <title>Sequencing and Assembly of Multiple Reported Metal-Biooxidizing Members of the Extremely Thermoacidophilic Archaeal Family Sulfolobaceae.</title>
        <authorList>
            <person name="Counts J.A."/>
            <person name="Kelly R.M."/>
        </authorList>
    </citation>
    <scope>NUCLEOTIDE SEQUENCE [LARGE SCALE GENOMIC DNA]</scope>
    <source>
        <strain evidence="2 3">DSM 6482</strain>
    </source>
</reference>
<dbReference type="InterPro" id="IPR011047">
    <property type="entry name" value="Quinoprotein_ADH-like_sf"/>
</dbReference>
<proteinExistence type="predicted"/>
<feature type="domain" description="Pyrrolo-quinoline quinone repeat" evidence="1">
    <location>
        <begin position="229"/>
        <end position="356"/>
    </location>
</feature>
<dbReference type="EMBL" id="WGGD01000005">
    <property type="protein sequence ID" value="MUN30048.1"/>
    <property type="molecule type" value="Genomic_DNA"/>
</dbReference>
<dbReference type="InterPro" id="IPR015943">
    <property type="entry name" value="WD40/YVTN_repeat-like_dom_sf"/>
</dbReference>
<dbReference type="Gene3D" id="2.40.128.630">
    <property type="match status" value="1"/>
</dbReference>
<dbReference type="PANTHER" id="PTHR34512">
    <property type="entry name" value="CELL SURFACE PROTEIN"/>
    <property type="match status" value="1"/>
</dbReference>
<dbReference type="SMART" id="SM00564">
    <property type="entry name" value="PQQ"/>
    <property type="match status" value="5"/>
</dbReference>